<evidence type="ECO:0000256" key="5">
    <source>
        <dbReference type="ARBA" id="ARBA00022989"/>
    </source>
</evidence>
<dbReference type="Gene3D" id="1.20.1250.20">
    <property type="entry name" value="MFS general substrate transporter like domains"/>
    <property type="match status" value="1"/>
</dbReference>
<evidence type="ECO:0000256" key="6">
    <source>
        <dbReference type="ARBA" id="ARBA00023136"/>
    </source>
</evidence>
<evidence type="ECO:0000256" key="4">
    <source>
        <dbReference type="ARBA" id="ARBA00022692"/>
    </source>
</evidence>
<feature type="transmembrane region" description="Helical" evidence="7">
    <location>
        <begin position="251"/>
        <end position="271"/>
    </location>
</feature>
<proteinExistence type="predicted"/>
<accession>A0A4Z0GZT1</accession>
<dbReference type="GO" id="GO:0022857">
    <property type="term" value="F:transmembrane transporter activity"/>
    <property type="evidence" value="ECO:0007669"/>
    <property type="project" value="InterPro"/>
</dbReference>
<feature type="transmembrane region" description="Helical" evidence="7">
    <location>
        <begin position="7"/>
        <end position="32"/>
    </location>
</feature>
<dbReference type="Pfam" id="PF07690">
    <property type="entry name" value="MFS_1"/>
    <property type="match status" value="1"/>
</dbReference>
<dbReference type="InterPro" id="IPR036259">
    <property type="entry name" value="MFS_trans_sf"/>
</dbReference>
<dbReference type="STRING" id="192814.GCA_900166575_00575"/>
<evidence type="ECO:0000256" key="2">
    <source>
        <dbReference type="ARBA" id="ARBA00022448"/>
    </source>
</evidence>
<dbReference type="InterPro" id="IPR011701">
    <property type="entry name" value="MFS"/>
</dbReference>
<evidence type="ECO:0000256" key="3">
    <source>
        <dbReference type="ARBA" id="ARBA00022475"/>
    </source>
</evidence>
<feature type="transmembrane region" description="Helical" evidence="7">
    <location>
        <begin position="342"/>
        <end position="362"/>
    </location>
</feature>
<dbReference type="CDD" id="cd06173">
    <property type="entry name" value="MFS_MefA_like"/>
    <property type="match status" value="1"/>
</dbReference>
<dbReference type="SUPFAM" id="SSF103473">
    <property type="entry name" value="MFS general substrate transporter"/>
    <property type="match status" value="1"/>
</dbReference>
<dbReference type="PANTHER" id="PTHR23513:SF19">
    <property type="entry name" value="MAJOR FACILITATOR SUPERFAMILY (MFS) PROFILE DOMAIN-CONTAINING PROTEIN"/>
    <property type="match status" value="1"/>
</dbReference>
<dbReference type="InterPro" id="IPR020846">
    <property type="entry name" value="MFS_dom"/>
</dbReference>
<evidence type="ECO:0000256" key="7">
    <source>
        <dbReference type="SAM" id="Phobius"/>
    </source>
</evidence>
<feature type="transmembrane region" description="Helical" evidence="7">
    <location>
        <begin position="218"/>
        <end position="239"/>
    </location>
</feature>
<dbReference type="EMBL" id="SRJC01000001">
    <property type="protein sequence ID" value="TGB03688.1"/>
    <property type="molecule type" value="Genomic_DNA"/>
</dbReference>
<keyword evidence="6 7" id="KW-0472">Membrane</keyword>
<sequence length="401" mass="43424">MKFNRNYVYLLSGQSLANIGDVLYIVSIISAIFVTTGSATAASFVPFTITSSMFLSSILTPLLIGKVNLKWLLAGSQMAKTCLMVFLAFLVAEVSESNYMLLFLVIAAIALLDGCANPIRQTLIPHYVESEQLVRANGFAETVTQTIQTVMWFVGSLLLTIMGAVPLVWLVVLIFSISSILLCFLEPVEKGASEDKDVLGQVQDGWWTLYRTPVLRKLAAVETLETMAGTVWIAAILYVFVSEALHVGEAWWGFLNGSFFVGLIIGSVFCVRYSSLMDRNMGTMMLIGSVAGFIVTVAFSFTSHPWLALALSLLIGVSGQIKNIPQQTVIQTSVPKEKLSTVYTSLGAIGTGVFGVSSLLVGAMADLFGVRTVFLLSGILLGLASMILYRNNALFVKNVES</sequence>
<keyword evidence="10" id="KW-1185">Reference proteome</keyword>
<gene>
    <name evidence="9" type="ORF">E4663_01400</name>
</gene>
<keyword evidence="3" id="KW-1003">Cell membrane</keyword>
<dbReference type="Proteomes" id="UP000297982">
    <property type="component" value="Unassembled WGS sequence"/>
</dbReference>
<evidence type="ECO:0000313" key="9">
    <source>
        <dbReference type="EMBL" id="TGB03688.1"/>
    </source>
</evidence>
<keyword evidence="5 7" id="KW-1133">Transmembrane helix</keyword>
<evidence type="ECO:0000256" key="1">
    <source>
        <dbReference type="ARBA" id="ARBA00004651"/>
    </source>
</evidence>
<dbReference type="PANTHER" id="PTHR23513">
    <property type="entry name" value="INTEGRAL MEMBRANE EFFLUX PROTEIN-RELATED"/>
    <property type="match status" value="1"/>
</dbReference>
<dbReference type="PROSITE" id="PS50850">
    <property type="entry name" value="MFS"/>
    <property type="match status" value="1"/>
</dbReference>
<feature type="transmembrane region" description="Helical" evidence="7">
    <location>
        <begin position="44"/>
        <end position="64"/>
    </location>
</feature>
<reference evidence="9 10" key="1">
    <citation type="journal article" date="2003" name="Int. J. Syst. Evol. Microbiol.">
        <title>Halobacillus salinus sp. nov., isolated from a salt lake on the coast of the East Sea in Korea.</title>
        <authorList>
            <person name="Yoon J.H."/>
            <person name="Kang K.H."/>
            <person name="Park Y.H."/>
        </authorList>
    </citation>
    <scope>NUCLEOTIDE SEQUENCE [LARGE SCALE GENOMIC DNA]</scope>
    <source>
        <strain evidence="9 10">HSL-3</strain>
    </source>
</reference>
<comment type="caution">
    <text evidence="9">The sequence shown here is derived from an EMBL/GenBank/DDBJ whole genome shotgun (WGS) entry which is preliminary data.</text>
</comment>
<dbReference type="GO" id="GO:0005886">
    <property type="term" value="C:plasma membrane"/>
    <property type="evidence" value="ECO:0007669"/>
    <property type="project" value="UniProtKB-SubCell"/>
</dbReference>
<dbReference type="AlphaFoldDB" id="A0A4Z0GZT1"/>
<organism evidence="9 10">
    <name type="scientific">Halobacillus salinus</name>
    <dbReference type="NCBI Taxonomy" id="192814"/>
    <lineage>
        <taxon>Bacteria</taxon>
        <taxon>Bacillati</taxon>
        <taxon>Bacillota</taxon>
        <taxon>Bacilli</taxon>
        <taxon>Bacillales</taxon>
        <taxon>Bacillaceae</taxon>
        <taxon>Halobacillus</taxon>
    </lineage>
</organism>
<protein>
    <submittedName>
        <fullName evidence="9">MFS transporter</fullName>
    </submittedName>
</protein>
<comment type="subcellular location">
    <subcellularLocation>
        <location evidence="1">Cell membrane</location>
        <topology evidence="1">Multi-pass membrane protein</topology>
    </subcellularLocation>
</comment>
<feature type="domain" description="Major facilitator superfamily (MFS) profile" evidence="8">
    <location>
        <begin position="164"/>
        <end position="401"/>
    </location>
</feature>
<keyword evidence="2" id="KW-0813">Transport</keyword>
<feature type="transmembrane region" description="Helical" evidence="7">
    <location>
        <begin position="368"/>
        <end position="389"/>
    </location>
</feature>
<evidence type="ECO:0000313" key="10">
    <source>
        <dbReference type="Proteomes" id="UP000297982"/>
    </source>
</evidence>
<feature type="transmembrane region" description="Helical" evidence="7">
    <location>
        <begin position="283"/>
        <end position="299"/>
    </location>
</feature>
<keyword evidence="4 7" id="KW-0812">Transmembrane</keyword>
<evidence type="ECO:0000259" key="8">
    <source>
        <dbReference type="PROSITE" id="PS50850"/>
    </source>
</evidence>
<name>A0A4Z0GZT1_9BACI</name>
<dbReference type="RefSeq" id="WP_135326406.1">
    <property type="nucleotide sequence ID" value="NZ_SRJC01000001.1"/>
</dbReference>